<feature type="signal peptide" evidence="1">
    <location>
        <begin position="1"/>
        <end position="25"/>
    </location>
</feature>
<evidence type="ECO:0000313" key="4">
    <source>
        <dbReference type="Proteomes" id="UP000562027"/>
    </source>
</evidence>
<feature type="chain" id="PRO_5032772381" evidence="1">
    <location>
        <begin position="26"/>
        <end position="259"/>
    </location>
</feature>
<keyword evidence="1" id="KW-0732">Signal</keyword>
<dbReference type="EMBL" id="JACHLP010000001">
    <property type="protein sequence ID" value="MBB4841715.1"/>
    <property type="molecule type" value="Genomic_DNA"/>
</dbReference>
<dbReference type="Pfam" id="PF13472">
    <property type="entry name" value="Lipase_GDSL_2"/>
    <property type="match status" value="1"/>
</dbReference>
<sequence>MPSHSIRRLLLPLICLLGWMQPAHADEPATAAPLRILVYGDSNTWGWRPSLDDSPLPRYADGERWAGVLQNGLGAGYQVMVNGLIARTLNADLPPGVGPLSGAEHNGLKRLDSALMEAGPVHLLIVMLGSNDMMDVLHRSPKQIAAGLGQLVRKARAGTEPYAAPEAPRLLIIVPPAFGDPSRGPFKQLFGPAAVAKSAQLAQAMRQEALRLKLPLMDAGQPVSLKDSADGIHLTAQAHAELGRAVAAEVRKRLAPAKE</sequence>
<gene>
    <name evidence="3" type="ORF">HNP55_000210</name>
</gene>
<feature type="domain" description="SGNH hydrolase-type esterase" evidence="2">
    <location>
        <begin position="38"/>
        <end position="240"/>
    </location>
</feature>
<evidence type="ECO:0000256" key="1">
    <source>
        <dbReference type="SAM" id="SignalP"/>
    </source>
</evidence>
<protein>
    <submittedName>
        <fullName evidence="3">Lysophospholipase L1-like esterase</fullName>
    </submittedName>
</protein>
<dbReference type="InterPro" id="IPR036514">
    <property type="entry name" value="SGNH_hydro_sf"/>
</dbReference>
<name>A0A840L596_9BURK</name>
<dbReference type="GO" id="GO:0016788">
    <property type="term" value="F:hydrolase activity, acting on ester bonds"/>
    <property type="evidence" value="ECO:0007669"/>
    <property type="project" value="UniProtKB-ARBA"/>
</dbReference>
<dbReference type="InterPro" id="IPR013830">
    <property type="entry name" value="SGNH_hydro"/>
</dbReference>
<dbReference type="RefSeq" id="WP_184295218.1">
    <property type="nucleotide sequence ID" value="NZ_JACHLP010000001.1"/>
</dbReference>
<dbReference type="Gene3D" id="3.40.50.1110">
    <property type="entry name" value="SGNH hydrolase"/>
    <property type="match status" value="1"/>
</dbReference>
<keyword evidence="4" id="KW-1185">Reference proteome</keyword>
<dbReference type="AlphaFoldDB" id="A0A840L596"/>
<comment type="caution">
    <text evidence="3">The sequence shown here is derived from an EMBL/GenBank/DDBJ whole genome shotgun (WGS) entry which is preliminary data.</text>
</comment>
<reference evidence="3 4" key="1">
    <citation type="submission" date="2020-08" db="EMBL/GenBank/DDBJ databases">
        <title>Functional genomics of gut bacteria from endangered species of beetles.</title>
        <authorList>
            <person name="Carlos-Shanley C."/>
        </authorList>
    </citation>
    <scope>NUCLEOTIDE SEQUENCE [LARGE SCALE GENOMIC DNA]</scope>
    <source>
        <strain evidence="3 4">S00239</strain>
    </source>
</reference>
<accession>A0A840L596</accession>
<organism evidence="3 4">
    <name type="scientific">Roseateles oligotrophus</name>
    <dbReference type="NCBI Taxonomy" id="1769250"/>
    <lineage>
        <taxon>Bacteria</taxon>
        <taxon>Pseudomonadati</taxon>
        <taxon>Pseudomonadota</taxon>
        <taxon>Betaproteobacteria</taxon>
        <taxon>Burkholderiales</taxon>
        <taxon>Sphaerotilaceae</taxon>
        <taxon>Roseateles</taxon>
    </lineage>
</organism>
<evidence type="ECO:0000313" key="3">
    <source>
        <dbReference type="EMBL" id="MBB4841715.1"/>
    </source>
</evidence>
<evidence type="ECO:0000259" key="2">
    <source>
        <dbReference type="Pfam" id="PF13472"/>
    </source>
</evidence>
<proteinExistence type="predicted"/>
<dbReference type="SUPFAM" id="SSF52266">
    <property type="entry name" value="SGNH hydrolase"/>
    <property type="match status" value="1"/>
</dbReference>
<dbReference type="Proteomes" id="UP000562027">
    <property type="component" value="Unassembled WGS sequence"/>
</dbReference>